<feature type="non-terminal residue" evidence="1">
    <location>
        <position position="1"/>
    </location>
</feature>
<dbReference type="EMBL" id="CAJOAY010023597">
    <property type="protein sequence ID" value="CAF4367448.1"/>
    <property type="molecule type" value="Genomic_DNA"/>
</dbReference>
<evidence type="ECO:0000313" key="1">
    <source>
        <dbReference type="EMBL" id="CAF4367448.1"/>
    </source>
</evidence>
<reference evidence="1" key="1">
    <citation type="submission" date="2021-02" db="EMBL/GenBank/DDBJ databases">
        <authorList>
            <person name="Nowell W R."/>
        </authorList>
    </citation>
    <scope>NUCLEOTIDE SEQUENCE</scope>
</reference>
<dbReference type="InterPro" id="IPR027309">
    <property type="entry name" value="P2X_extracellular_dom_sf"/>
</dbReference>
<sequence>IETDQSRSTCLESASFKPAKCRNDGDCQNKPYMPDINGRWTGRCSLTSIIDTSNITTNISQQPYGLCEIQ</sequence>
<dbReference type="AlphaFoldDB" id="A0A820M335"/>
<feature type="non-terminal residue" evidence="1">
    <location>
        <position position="70"/>
    </location>
</feature>
<dbReference type="Proteomes" id="UP000663881">
    <property type="component" value="Unassembled WGS sequence"/>
</dbReference>
<comment type="caution">
    <text evidence="1">The sequence shown here is derived from an EMBL/GenBank/DDBJ whole genome shotgun (WGS) entry which is preliminary data.</text>
</comment>
<name>A0A820M335_9BILA</name>
<evidence type="ECO:0000313" key="2">
    <source>
        <dbReference type="Proteomes" id="UP000663881"/>
    </source>
</evidence>
<dbReference type="Gene3D" id="2.60.490.10">
    <property type="entry name" value="atp-gated p2x4 ion channel domain"/>
    <property type="match status" value="1"/>
</dbReference>
<organism evidence="1 2">
    <name type="scientific">Adineta steineri</name>
    <dbReference type="NCBI Taxonomy" id="433720"/>
    <lineage>
        <taxon>Eukaryota</taxon>
        <taxon>Metazoa</taxon>
        <taxon>Spiralia</taxon>
        <taxon>Gnathifera</taxon>
        <taxon>Rotifera</taxon>
        <taxon>Eurotatoria</taxon>
        <taxon>Bdelloidea</taxon>
        <taxon>Adinetida</taxon>
        <taxon>Adinetidae</taxon>
        <taxon>Adineta</taxon>
    </lineage>
</organism>
<protein>
    <submittedName>
        <fullName evidence="1">Uncharacterized protein</fullName>
    </submittedName>
</protein>
<accession>A0A820M335</accession>
<proteinExistence type="predicted"/>
<gene>
    <name evidence="1" type="ORF">OKA104_LOCUS49657</name>
</gene>